<evidence type="ECO:0000256" key="8">
    <source>
        <dbReference type="SAM" id="MobiDB-lite"/>
    </source>
</evidence>
<evidence type="ECO:0000256" key="5">
    <source>
        <dbReference type="ARBA" id="ARBA00022833"/>
    </source>
</evidence>
<dbReference type="NCBIfam" id="TIGR01766">
    <property type="entry name" value="IS200/IS605 family accessory protein TnpB-like domain"/>
    <property type="match status" value="1"/>
</dbReference>
<keyword evidence="6" id="KW-0238">DNA-binding</keyword>
<dbReference type="InterPro" id="IPR021027">
    <property type="entry name" value="Transposase_put_HTH"/>
</dbReference>
<dbReference type="NCBIfam" id="NF040570">
    <property type="entry name" value="guided_TnpB"/>
    <property type="match status" value="1"/>
</dbReference>
<evidence type="ECO:0000256" key="3">
    <source>
        <dbReference type="ARBA" id="ARBA00022578"/>
    </source>
</evidence>
<organism evidence="12 13">
    <name type="scientific">Orrella daihaiensis</name>
    <dbReference type="NCBI Taxonomy" id="2782176"/>
    <lineage>
        <taxon>Bacteria</taxon>
        <taxon>Pseudomonadati</taxon>
        <taxon>Pseudomonadota</taxon>
        <taxon>Betaproteobacteria</taxon>
        <taxon>Burkholderiales</taxon>
        <taxon>Alcaligenaceae</taxon>
        <taxon>Orrella</taxon>
    </lineage>
</organism>
<protein>
    <submittedName>
        <fullName evidence="12">Transposase</fullName>
    </submittedName>
</protein>
<reference evidence="12 13" key="1">
    <citation type="submission" date="2020-11" db="EMBL/GenBank/DDBJ databases">
        <title>Algicoccus daihaiensis sp.nov., isolated from Daihai Lake in Inner Mongolia.</title>
        <authorList>
            <person name="Kai J."/>
        </authorList>
    </citation>
    <scope>NUCLEOTIDE SEQUENCE [LARGE SCALE GENOMIC DNA]</scope>
    <source>
        <strain evidence="13">f23</strain>
    </source>
</reference>
<evidence type="ECO:0000259" key="10">
    <source>
        <dbReference type="Pfam" id="PF07282"/>
    </source>
</evidence>
<sequence length="427" mass="47876">MTVIRKAFKFRLNPTPEQAQKMVEFAGANRFVWNKALALNLSRLENKQPLLWYFELVYWLGLWKQSEEYGFLKSVHSQPLQQTLKDLARAFKDAFDKTQPLKRIPRFKKKGAGGAGGGAGGGASGSSSDSFRYPQGCKLDEKANRAYLPKIGWVKYRNSRQVIGDIRNMTVSRKGEHWYVSIQTEYEAQLSAHPATSIVAIDLGVSRFATLSDGSYIEPLSTFNSFKQLQAKLAMAQRRLSKKVRFSANWQKLTNKIARLHERIANARHDFLHKASTLISKNHAMVVVEDLKVRNMTKSAKGDMANPGRQVKAKSGLNRSILDQGWGMFVRMLEYKQAWLGGEVMKVNPQHTSQTCPCCHHVSKDNRTTQSRFKCVACGYAENADLVGALNVLARGHRVLACGVETLVLTMKQEPLGSSDTRPILAA</sequence>
<proteinExistence type="inferred from homology"/>
<feature type="domain" description="Probable transposase IS891/IS1136/IS1341" evidence="9">
    <location>
        <begin position="181"/>
        <end position="299"/>
    </location>
</feature>
<keyword evidence="7" id="KW-0233">DNA recombination</keyword>
<keyword evidence="13" id="KW-1185">Reference proteome</keyword>
<dbReference type="InterPro" id="IPR051399">
    <property type="entry name" value="RNA-guided_DNA_endo/Transpos"/>
</dbReference>
<dbReference type="RefSeq" id="WP_243478417.1">
    <property type="nucleotide sequence ID" value="NZ_CP063982.1"/>
</dbReference>
<evidence type="ECO:0000259" key="9">
    <source>
        <dbReference type="Pfam" id="PF01385"/>
    </source>
</evidence>
<evidence type="ECO:0000259" key="11">
    <source>
        <dbReference type="Pfam" id="PF12323"/>
    </source>
</evidence>
<feature type="region of interest" description="Disordered" evidence="8">
    <location>
        <begin position="106"/>
        <end position="129"/>
    </location>
</feature>
<name>A0ABY4AIB0_9BURK</name>
<dbReference type="Proteomes" id="UP000831607">
    <property type="component" value="Chromosome"/>
</dbReference>
<evidence type="ECO:0000256" key="6">
    <source>
        <dbReference type="ARBA" id="ARBA00023125"/>
    </source>
</evidence>
<dbReference type="PANTHER" id="PTHR30405">
    <property type="entry name" value="TRANSPOSASE"/>
    <property type="match status" value="1"/>
</dbReference>
<keyword evidence="4" id="KW-0479">Metal-binding</keyword>
<evidence type="ECO:0000256" key="1">
    <source>
        <dbReference type="ARBA" id="ARBA00008761"/>
    </source>
</evidence>
<feature type="compositionally biased region" description="Gly residues" evidence="8">
    <location>
        <begin position="112"/>
        <end position="124"/>
    </location>
</feature>
<evidence type="ECO:0000313" key="13">
    <source>
        <dbReference type="Proteomes" id="UP000831607"/>
    </source>
</evidence>
<evidence type="ECO:0000313" key="12">
    <source>
        <dbReference type="EMBL" id="UOD50022.1"/>
    </source>
</evidence>
<evidence type="ECO:0000256" key="2">
    <source>
        <dbReference type="ARBA" id="ARBA00011044"/>
    </source>
</evidence>
<accession>A0ABY4AIB0</accession>
<dbReference type="PANTHER" id="PTHR30405:SF25">
    <property type="entry name" value="RNA-GUIDED DNA ENDONUCLEASE INSQ-RELATED"/>
    <property type="match status" value="1"/>
</dbReference>
<comment type="similarity">
    <text evidence="2">In the N-terminal section; belongs to the transposase 2 family.</text>
</comment>
<keyword evidence="5" id="KW-0862">Zinc</keyword>
<feature type="domain" description="Cas12f1-like TNB" evidence="10">
    <location>
        <begin position="326"/>
        <end position="392"/>
    </location>
</feature>
<dbReference type="InterPro" id="IPR010095">
    <property type="entry name" value="Cas12f1-like_TNB"/>
</dbReference>
<dbReference type="Pfam" id="PF01385">
    <property type="entry name" value="OrfB_IS605"/>
    <property type="match status" value="1"/>
</dbReference>
<dbReference type="InterPro" id="IPR001959">
    <property type="entry name" value="Transposase"/>
</dbReference>
<evidence type="ECO:0000256" key="4">
    <source>
        <dbReference type="ARBA" id="ARBA00022723"/>
    </source>
</evidence>
<dbReference type="EMBL" id="CP063982">
    <property type="protein sequence ID" value="UOD50022.1"/>
    <property type="molecule type" value="Genomic_DNA"/>
</dbReference>
<keyword evidence="3" id="KW-0815">Transposition</keyword>
<evidence type="ECO:0000256" key="7">
    <source>
        <dbReference type="ARBA" id="ARBA00023172"/>
    </source>
</evidence>
<dbReference type="Pfam" id="PF07282">
    <property type="entry name" value="Cas12f1-like_TNB"/>
    <property type="match status" value="1"/>
</dbReference>
<dbReference type="Pfam" id="PF12323">
    <property type="entry name" value="HTH_OrfB_IS605"/>
    <property type="match status" value="1"/>
</dbReference>
<gene>
    <name evidence="12" type="ORF">DHf2319_11360</name>
</gene>
<feature type="domain" description="Transposase putative helix-turn-helix" evidence="11">
    <location>
        <begin position="1"/>
        <end position="46"/>
    </location>
</feature>
<comment type="similarity">
    <text evidence="1">In the C-terminal section; belongs to the transposase 35 family.</text>
</comment>